<sequence length="148" mass="16815">MALQQLEHRVISRHHQLDIVFVHGLTGDREEIWKMNDTSDPWPATLLPSKVANARILTFGYDAYVADWRGMVSRNRIGNHSMNLLAAVATHREDDNTNDRPVIFVCHSLGGLVCEDALAMAQQRPERRLKQILHCTRGIIFFGTPHHG</sequence>
<dbReference type="EMBL" id="JAPDRQ010000044">
    <property type="protein sequence ID" value="KAJ9659040.1"/>
    <property type="molecule type" value="Genomic_DNA"/>
</dbReference>
<dbReference type="Proteomes" id="UP001172386">
    <property type="component" value="Unassembled WGS sequence"/>
</dbReference>
<comment type="caution">
    <text evidence="1">The sequence shown here is derived from an EMBL/GenBank/DDBJ whole genome shotgun (WGS) entry which is preliminary data.</text>
</comment>
<evidence type="ECO:0000313" key="2">
    <source>
        <dbReference type="Proteomes" id="UP001172386"/>
    </source>
</evidence>
<accession>A0ACC3AC52</accession>
<gene>
    <name evidence="1" type="ORF">H2198_003329</name>
</gene>
<organism evidence="1 2">
    <name type="scientific">Neophaeococcomyces mojaviensis</name>
    <dbReference type="NCBI Taxonomy" id="3383035"/>
    <lineage>
        <taxon>Eukaryota</taxon>
        <taxon>Fungi</taxon>
        <taxon>Dikarya</taxon>
        <taxon>Ascomycota</taxon>
        <taxon>Pezizomycotina</taxon>
        <taxon>Eurotiomycetes</taxon>
        <taxon>Chaetothyriomycetidae</taxon>
        <taxon>Chaetothyriales</taxon>
        <taxon>Chaetothyriales incertae sedis</taxon>
        <taxon>Neophaeococcomyces</taxon>
    </lineage>
</organism>
<keyword evidence="2" id="KW-1185">Reference proteome</keyword>
<protein>
    <submittedName>
        <fullName evidence="1">Uncharacterized protein</fullName>
    </submittedName>
</protein>
<reference evidence="1" key="1">
    <citation type="submission" date="2022-10" db="EMBL/GenBank/DDBJ databases">
        <title>Culturing micro-colonial fungi from biological soil crusts in the Mojave desert and describing Neophaeococcomyces mojavensis, and introducing the new genera and species Taxawa tesnikishii.</title>
        <authorList>
            <person name="Kurbessoian T."/>
            <person name="Stajich J.E."/>
        </authorList>
    </citation>
    <scope>NUCLEOTIDE SEQUENCE</scope>
    <source>
        <strain evidence="1">JES_112</strain>
    </source>
</reference>
<name>A0ACC3AC52_9EURO</name>
<evidence type="ECO:0000313" key="1">
    <source>
        <dbReference type="EMBL" id="KAJ9659040.1"/>
    </source>
</evidence>
<proteinExistence type="predicted"/>